<reference evidence="2 3" key="1">
    <citation type="submission" date="2014-12" db="EMBL/GenBank/DDBJ databases">
        <title>Draft genome sequences of 10 type strains of Lactococcus.</title>
        <authorList>
            <person name="Sun Z."/>
            <person name="Zhong Z."/>
            <person name="Liu W."/>
            <person name="Zhang W."/>
            <person name="Zhang H."/>
        </authorList>
    </citation>
    <scope>NUCLEOTIDE SEQUENCE [LARGE SCALE GENOMIC DNA]</scope>
    <source>
        <strain evidence="2 3">JCM 16395</strain>
    </source>
</reference>
<dbReference type="GO" id="GO:0009231">
    <property type="term" value="P:riboflavin biosynthetic process"/>
    <property type="evidence" value="ECO:0007669"/>
    <property type="project" value="InterPro"/>
</dbReference>
<comment type="caution">
    <text evidence="2">The sequence shown here is derived from an EMBL/GenBank/DDBJ whole genome shotgun (WGS) entry which is preliminary data.</text>
</comment>
<evidence type="ECO:0000313" key="3">
    <source>
        <dbReference type="Proteomes" id="UP000218181"/>
    </source>
</evidence>
<accession>A0A2A5RN34</accession>
<keyword evidence="3" id="KW-1185">Reference proteome</keyword>
<dbReference type="SUPFAM" id="SSF53597">
    <property type="entry name" value="Dihydrofolate reductase-like"/>
    <property type="match status" value="1"/>
</dbReference>
<dbReference type="Pfam" id="PF01872">
    <property type="entry name" value="RibD_C"/>
    <property type="match status" value="1"/>
</dbReference>
<dbReference type="InterPro" id="IPR050765">
    <property type="entry name" value="Riboflavin_Biosynth_HTPR"/>
</dbReference>
<dbReference type="InterPro" id="IPR024072">
    <property type="entry name" value="DHFR-like_dom_sf"/>
</dbReference>
<sequence length="173" mass="19587">MTVKLYIATTLDGYIATEDDKLDWLFEVSGDGDNGYGNFMHTIRTVIMGMKTYDWLMNDESVIKNGWPYSEQDSYVFTRQNQSANTAVTFVNPDNIREFISTLAGDIWVVGGGEIIQLFLENGCVDEMQITIAPVLLGNGRRLFPSGNYAEKLKLIETKTYGQFVELHYLVTK</sequence>
<gene>
    <name evidence="2" type="ORF">RT41_GL001131</name>
</gene>
<dbReference type="OrthoDB" id="195113at2"/>
<proteinExistence type="predicted"/>
<dbReference type="EMBL" id="JXJU01000003">
    <property type="protein sequence ID" value="PCS00749.1"/>
    <property type="molecule type" value="Genomic_DNA"/>
</dbReference>
<dbReference type="Gene3D" id="3.40.430.10">
    <property type="entry name" value="Dihydrofolate Reductase, subunit A"/>
    <property type="match status" value="1"/>
</dbReference>
<evidence type="ECO:0000313" key="2">
    <source>
        <dbReference type="EMBL" id="PCS00749.1"/>
    </source>
</evidence>
<dbReference type="PANTHER" id="PTHR38011:SF11">
    <property type="entry name" value="2,5-DIAMINO-6-RIBOSYLAMINO-4(3H)-PYRIMIDINONE 5'-PHOSPHATE REDUCTASE"/>
    <property type="match status" value="1"/>
</dbReference>
<evidence type="ECO:0000259" key="1">
    <source>
        <dbReference type="Pfam" id="PF01872"/>
    </source>
</evidence>
<dbReference type="STRING" id="1291764.GCA_001311235_00698"/>
<dbReference type="AlphaFoldDB" id="A0A2A5RN34"/>
<protein>
    <submittedName>
        <fullName evidence="2">Dihydrofolate reductase</fullName>
    </submittedName>
</protein>
<organism evidence="2 3">
    <name type="scientific">Lactococcus fujiensis JCM 16395</name>
    <dbReference type="NCBI Taxonomy" id="1291764"/>
    <lineage>
        <taxon>Bacteria</taxon>
        <taxon>Bacillati</taxon>
        <taxon>Bacillota</taxon>
        <taxon>Bacilli</taxon>
        <taxon>Lactobacillales</taxon>
        <taxon>Streptococcaceae</taxon>
        <taxon>Lactococcus</taxon>
    </lineage>
</organism>
<name>A0A2A5RN34_9LACT</name>
<dbReference type="RefSeq" id="WP_054639104.1">
    <property type="nucleotide sequence ID" value="NZ_BBAL01000002.1"/>
</dbReference>
<dbReference type="PANTHER" id="PTHR38011">
    <property type="entry name" value="DIHYDROFOLATE REDUCTASE FAMILY PROTEIN (AFU_ORTHOLOGUE AFUA_8G06820)"/>
    <property type="match status" value="1"/>
</dbReference>
<dbReference type="Proteomes" id="UP000218181">
    <property type="component" value="Unassembled WGS sequence"/>
</dbReference>
<feature type="domain" description="Bacterial bifunctional deaminase-reductase C-terminal" evidence="1">
    <location>
        <begin position="3"/>
        <end position="163"/>
    </location>
</feature>
<dbReference type="GO" id="GO:0008703">
    <property type="term" value="F:5-amino-6-(5-phosphoribosylamino)uracil reductase activity"/>
    <property type="evidence" value="ECO:0007669"/>
    <property type="project" value="InterPro"/>
</dbReference>
<dbReference type="InterPro" id="IPR002734">
    <property type="entry name" value="RibDG_C"/>
</dbReference>